<protein>
    <submittedName>
        <fullName evidence="1">Uncharacterized protein</fullName>
    </submittedName>
</protein>
<sequence>MMSYTTSWDTISLVVSENHGEWDCFCAGDFGETKRTLAVGKPGTDGFASLRVTEVSTGSRSVLKGDEECEDIPSDSKTTVFSLAYAGSRYEAPKARRGLDHGMDGG</sequence>
<accession>A0A9E6TPM5</accession>
<gene>
    <name evidence="1" type="ORF">HU752_016840</name>
</gene>
<dbReference type="KEGG" id="pvw:HU752_016840"/>
<evidence type="ECO:0000313" key="2">
    <source>
        <dbReference type="Proteomes" id="UP000634530"/>
    </source>
</evidence>
<keyword evidence="2" id="KW-1185">Reference proteome</keyword>
<reference evidence="1 2" key="1">
    <citation type="journal article" date="2020" name="Microorganisms">
        <title>Reliable Identification of Environmental Pseudomonas Isolates Using the rpoD Gene.</title>
        <authorList>
            <consortium name="The Broad Institute Genome Sequencing Platform"/>
            <person name="Girard L."/>
            <person name="Lood C."/>
            <person name="Rokni-Zadeh H."/>
            <person name="van Noort V."/>
            <person name="Lavigne R."/>
            <person name="De Mot R."/>
        </authorList>
    </citation>
    <scope>NUCLEOTIDE SEQUENCE [LARGE SCALE GENOMIC DNA]</scope>
    <source>
        <strain evidence="1 2">RW8P3</strain>
    </source>
</reference>
<dbReference type="RefSeq" id="WP_186676152.1">
    <property type="nucleotide sequence ID" value="NZ_CP077093.1"/>
</dbReference>
<dbReference type="Proteomes" id="UP000634530">
    <property type="component" value="Chromosome"/>
</dbReference>
<dbReference type="AlphaFoldDB" id="A0A9E6TPM5"/>
<organism evidence="1 2">
    <name type="scientific">Pseudomonas vanderleydeniana</name>
    <dbReference type="NCBI Taxonomy" id="2745495"/>
    <lineage>
        <taxon>Bacteria</taxon>
        <taxon>Pseudomonadati</taxon>
        <taxon>Pseudomonadota</taxon>
        <taxon>Gammaproteobacteria</taxon>
        <taxon>Pseudomonadales</taxon>
        <taxon>Pseudomonadaceae</taxon>
        <taxon>Pseudomonas</taxon>
    </lineage>
</organism>
<name>A0A9E6TPM5_9PSED</name>
<dbReference type="EMBL" id="CP077093">
    <property type="protein sequence ID" value="QXI25646.1"/>
    <property type="molecule type" value="Genomic_DNA"/>
</dbReference>
<proteinExistence type="predicted"/>
<reference evidence="1 2" key="2">
    <citation type="journal article" date="2021" name="Microorganisms">
        <title>The Ever-Expanding Pseudomonas Genus: Description of 43 New Species and Partition of the Pseudomonas putida Group.</title>
        <authorList>
            <person name="Girard L."/>
            <person name="Lood C."/>
            <person name="Hofte M."/>
            <person name="Vandamme P."/>
            <person name="Rokni-Zadeh H."/>
            <person name="van Noort V."/>
            <person name="Lavigne R."/>
            <person name="De Mot R."/>
        </authorList>
    </citation>
    <scope>NUCLEOTIDE SEQUENCE [LARGE SCALE GENOMIC DNA]</scope>
    <source>
        <strain evidence="1 2">RW8P3</strain>
    </source>
</reference>
<evidence type="ECO:0000313" key="1">
    <source>
        <dbReference type="EMBL" id="QXI25646.1"/>
    </source>
</evidence>